<dbReference type="GO" id="GO:0046872">
    <property type="term" value="F:metal ion binding"/>
    <property type="evidence" value="ECO:0007669"/>
    <property type="project" value="InterPro"/>
</dbReference>
<dbReference type="SUPFAM" id="SSF47240">
    <property type="entry name" value="Ferritin-like"/>
    <property type="match status" value="1"/>
</dbReference>
<dbReference type="OrthoDB" id="91829at2157"/>
<evidence type="ECO:0000259" key="1">
    <source>
        <dbReference type="Pfam" id="PF02915"/>
    </source>
</evidence>
<evidence type="ECO:0000313" key="4">
    <source>
        <dbReference type="EMBL" id="SEV95994.1"/>
    </source>
</evidence>
<proteinExistence type="predicted"/>
<dbReference type="CDD" id="cd01045">
    <property type="entry name" value="Ferritin_like_AB"/>
    <property type="match status" value="1"/>
</dbReference>
<dbReference type="InterPro" id="IPR012347">
    <property type="entry name" value="Ferritin-like"/>
</dbReference>
<reference evidence="2 7" key="2">
    <citation type="submission" date="2016-04" db="EMBL/GenBank/DDBJ databases">
        <title>Complete genome sequence of Thermococcus thioreducens type strain OGL-20P.</title>
        <authorList>
            <person name="Oger P.M."/>
        </authorList>
    </citation>
    <scope>NUCLEOTIDE SEQUENCE [LARGE SCALE GENOMIC DNA]</scope>
    <source>
        <strain evidence="2 7">OGL-20P</strain>
    </source>
</reference>
<dbReference type="EMBL" id="LIXN01000021">
    <property type="protein sequence ID" value="KQH81551.1"/>
    <property type="molecule type" value="Genomic_DNA"/>
</dbReference>
<dbReference type="Gene3D" id="1.20.1260.10">
    <property type="match status" value="1"/>
</dbReference>
<dbReference type="Proteomes" id="UP000182125">
    <property type="component" value="Unassembled WGS sequence"/>
</dbReference>
<dbReference type="PANTHER" id="PTHR33531:SF10">
    <property type="entry name" value="BLR7895 PROTEIN"/>
    <property type="match status" value="1"/>
</dbReference>
<dbReference type="Proteomes" id="UP000250136">
    <property type="component" value="Chromosome"/>
</dbReference>
<dbReference type="EMBL" id="CP015105">
    <property type="protein sequence ID" value="ASJ12150.1"/>
    <property type="molecule type" value="Genomic_DNA"/>
</dbReference>
<gene>
    <name evidence="2" type="ORF">A3L14_04305</name>
    <name evidence="3" type="ORF">AMR53_10700</name>
    <name evidence="4" type="ORF">SAMN05216170_1107</name>
</gene>
<dbReference type="PANTHER" id="PTHR33531">
    <property type="entry name" value="RUBRERYTHRIN SUBFAMILY"/>
    <property type="match status" value="1"/>
</dbReference>
<feature type="domain" description="Rubrerythrin diiron-binding" evidence="1">
    <location>
        <begin position="41"/>
        <end position="170"/>
    </location>
</feature>
<dbReference type="GO" id="GO:0016491">
    <property type="term" value="F:oxidoreductase activity"/>
    <property type="evidence" value="ECO:0007669"/>
    <property type="project" value="InterPro"/>
</dbReference>
<dbReference type="Proteomes" id="UP000051862">
    <property type="component" value="Unassembled WGS sequence"/>
</dbReference>
<sequence>MGKVRYRTEGEKARFKKILEAISKLNHMELLSYWMEQEVKEAEMYYKLYQLSKEVNWDERVSKLFYQLYKESLGHAETLLRMFHEMFPGKKPPKISLPALEVELSEEQLRDMAYRGDVKDILEYLMGTERLAHDVYRYLSDKAVDEDSKATLIWLANIENGHYQKLRRLYATLFGEEASG</sequence>
<dbReference type="InterPro" id="IPR003251">
    <property type="entry name" value="Rr_diiron-bd_dom"/>
</dbReference>
<protein>
    <submittedName>
        <fullName evidence="3">Rubrerythrin</fullName>
    </submittedName>
</protein>
<evidence type="ECO:0000313" key="7">
    <source>
        <dbReference type="Proteomes" id="UP000250136"/>
    </source>
</evidence>
<reference evidence="3 5" key="1">
    <citation type="submission" date="2015-08" db="EMBL/GenBank/DDBJ databases">
        <title>Thermococcus thioreducens DSM 14981 genome sequencing.</title>
        <authorList>
            <person name="Hong S.-J."/>
            <person name="Kim M.-C."/>
            <person name="Shin J.-H."/>
        </authorList>
    </citation>
    <scope>NUCLEOTIDE SEQUENCE [LARGE SCALE GENOMIC DNA]</scope>
    <source>
        <strain evidence="3 5">DSM 14981</strain>
    </source>
</reference>
<evidence type="ECO:0000313" key="6">
    <source>
        <dbReference type="Proteomes" id="UP000182125"/>
    </source>
</evidence>
<name>A0A0Q2MPC6_9EURY</name>
<dbReference type="EMBL" id="FOIW01000001">
    <property type="protein sequence ID" value="SEV95994.1"/>
    <property type="molecule type" value="Genomic_DNA"/>
</dbReference>
<dbReference type="InterPro" id="IPR009078">
    <property type="entry name" value="Ferritin-like_SF"/>
</dbReference>
<dbReference type="KEGG" id="ttd:A3L14_04305"/>
<keyword evidence="7" id="KW-1185">Reference proteome</keyword>
<dbReference type="AlphaFoldDB" id="A0A0Q2MPC6"/>
<organism evidence="3 5">
    <name type="scientific">Thermococcus thioreducens</name>
    <dbReference type="NCBI Taxonomy" id="277988"/>
    <lineage>
        <taxon>Archaea</taxon>
        <taxon>Methanobacteriati</taxon>
        <taxon>Methanobacteriota</taxon>
        <taxon>Thermococci</taxon>
        <taxon>Thermococcales</taxon>
        <taxon>Thermococcaceae</taxon>
        <taxon>Thermococcus</taxon>
    </lineage>
</organism>
<dbReference type="PATRIC" id="fig|277988.4.peg.2247"/>
<dbReference type="Pfam" id="PF02915">
    <property type="entry name" value="Rubrerythrin"/>
    <property type="match status" value="1"/>
</dbReference>
<reference evidence="4 6" key="3">
    <citation type="submission" date="2016-10" db="EMBL/GenBank/DDBJ databases">
        <authorList>
            <person name="de Groot N.N."/>
        </authorList>
    </citation>
    <scope>NUCLEOTIDE SEQUENCE [LARGE SCALE GENOMIC DNA]</scope>
    <source>
        <strain evidence="4 6">OGL-20</strain>
    </source>
</reference>
<accession>A0A0Q2MPC6</accession>
<evidence type="ECO:0000313" key="5">
    <source>
        <dbReference type="Proteomes" id="UP000051862"/>
    </source>
</evidence>
<evidence type="ECO:0000313" key="2">
    <source>
        <dbReference type="EMBL" id="ASJ12150.1"/>
    </source>
</evidence>
<evidence type="ECO:0000313" key="3">
    <source>
        <dbReference type="EMBL" id="KQH81551.1"/>
    </source>
</evidence>